<dbReference type="GO" id="GO:0000107">
    <property type="term" value="F:imidazoleglycerol-phosphate synthase activity"/>
    <property type="evidence" value="ECO:0007669"/>
    <property type="project" value="UniProtKB-UniRule"/>
</dbReference>
<keyword evidence="9" id="KW-0963">Cytoplasm</keyword>
<comment type="function">
    <text evidence="7 9">IGPS catalyzes the conversion of PRFAR and glutamine to IGP, AICAR and glutamate. The HisF subunit catalyzes the cyclization activity that produces IGP and AICAR from PRFAR using the ammonia provided by the HisH subunit.</text>
</comment>
<dbReference type="InterPro" id="IPR013785">
    <property type="entry name" value="Aldolase_TIM"/>
</dbReference>
<dbReference type="GO" id="GO:0005737">
    <property type="term" value="C:cytoplasm"/>
    <property type="evidence" value="ECO:0007669"/>
    <property type="project" value="UniProtKB-SubCell"/>
</dbReference>
<keyword evidence="6 9" id="KW-0456">Lyase</keyword>
<dbReference type="PANTHER" id="PTHR21235">
    <property type="entry name" value="IMIDAZOLE GLYCEROL PHOSPHATE SYNTHASE SUBUNIT HISF/H IGP SYNTHASE SUBUNIT HISF/H"/>
    <property type="match status" value="1"/>
</dbReference>
<evidence type="ECO:0000256" key="10">
    <source>
        <dbReference type="RuleBase" id="RU003657"/>
    </source>
</evidence>
<evidence type="ECO:0000256" key="5">
    <source>
        <dbReference type="ARBA" id="ARBA00023102"/>
    </source>
</evidence>
<comment type="pathway">
    <text evidence="1 9">Amino-acid biosynthesis; L-histidine biosynthesis; L-histidine from 5-phospho-alpha-D-ribose 1-diphosphate: step 5/9.</text>
</comment>
<comment type="caution">
    <text evidence="11">The sequence shown here is derived from an EMBL/GenBank/DDBJ whole genome shotgun (WGS) entry which is preliminary data.</text>
</comment>
<comment type="similarity">
    <text evidence="2 9 10">Belongs to the HisA/HisF family.</text>
</comment>
<dbReference type="HAMAP" id="MF_01013">
    <property type="entry name" value="HisF"/>
    <property type="match status" value="1"/>
</dbReference>
<evidence type="ECO:0000313" key="11">
    <source>
        <dbReference type="EMBL" id="OGY72972.1"/>
    </source>
</evidence>
<sequence length="251" mass="27802">MLTKRIIPCLDIKDNRITKGVQFKDHKDMGDPVERARFYYEQCADELVLYDIMASPQKRGPNFSLIERVGKRIFIPFAIAGGVRSVEDARRALNAGADKVSINTPALENPDLINKLAENFGSQCVVIGIDVKDGWVYKNTGSARETQKTKWSVIDWAKEVERRGAGEIVLNTMQTDGMRAGYDIKTCRSVAKSARIPVIASGGAGTREHFLDVFTKTEVSGALAATVFHTNAIKIPSLKKYLQKCGLPIRI</sequence>
<evidence type="ECO:0000256" key="7">
    <source>
        <dbReference type="ARBA" id="ARBA00025475"/>
    </source>
</evidence>
<protein>
    <recommendedName>
        <fullName evidence="9">Imidazole glycerol phosphate synthase subunit HisF</fullName>
        <ecNumber evidence="9">4.3.2.10</ecNumber>
    </recommendedName>
    <alternativeName>
        <fullName evidence="9">IGP synthase cyclase subunit</fullName>
    </alternativeName>
    <alternativeName>
        <fullName evidence="9">IGP synthase subunit HisF</fullName>
    </alternativeName>
    <alternativeName>
        <fullName evidence="9">ImGP synthase subunit HisF</fullName>
        <shortName evidence="9">IGPS subunit HisF</shortName>
    </alternativeName>
</protein>
<dbReference type="InterPro" id="IPR004651">
    <property type="entry name" value="HisF"/>
</dbReference>
<evidence type="ECO:0000256" key="8">
    <source>
        <dbReference type="ARBA" id="ARBA00047838"/>
    </source>
</evidence>
<dbReference type="SUPFAM" id="SSF51366">
    <property type="entry name" value="Ribulose-phoshate binding barrel"/>
    <property type="match status" value="1"/>
</dbReference>
<dbReference type="InterPro" id="IPR011060">
    <property type="entry name" value="RibuloseP-bd_barrel"/>
</dbReference>
<keyword evidence="5 9" id="KW-0368">Histidine biosynthesis</keyword>
<dbReference type="CDD" id="cd04731">
    <property type="entry name" value="HisF"/>
    <property type="match status" value="1"/>
</dbReference>
<feature type="active site" evidence="9">
    <location>
        <position position="11"/>
    </location>
</feature>
<dbReference type="InterPro" id="IPR050064">
    <property type="entry name" value="IGPS_HisA/HisF"/>
</dbReference>
<comment type="catalytic activity">
    <reaction evidence="8 9">
        <text>5-[(5-phospho-1-deoxy-D-ribulos-1-ylimino)methylamino]-1-(5-phospho-beta-D-ribosyl)imidazole-4-carboxamide + L-glutamine = D-erythro-1-(imidazol-4-yl)glycerol 3-phosphate + 5-amino-1-(5-phospho-beta-D-ribosyl)imidazole-4-carboxamide + L-glutamate + H(+)</text>
        <dbReference type="Rhea" id="RHEA:24793"/>
        <dbReference type="ChEBI" id="CHEBI:15378"/>
        <dbReference type="ChEBI" id="CHEBI:29985"/>
        <dbReference type="ChEBI" id="CHEBI:58278"/>
        <dbReference type="ChEBI" id="CHEBI:58359"/>
        <dbReference type="ChEBI" id="CHEBI:58475"/>
        <dbReference type="ChEBI" id="CHEBI:58525"/>
        <dbReference type="EC" id="4.3.2.10"/>
    </reaction>
</comment>
<dbReference type="Proteomes" id="UP000178315">
    <property type="component" value="Unassembled WGS sequence"/>
</dbReference>
<dbReference type="InterPro" id="IPR006062">
    <property type="entry name" value="His_biosynth"/>
</dbReference>
<proteinExistence type="inferred from homology"/>
<evidence type="ECO:0000256" key="3">
    <source>
        <dbReference type="ARBA" id="ARBA00011152"/>
    </source>
</evidence>
<gene>
    <name evidence="9" type="primary">hisF</name>
    <name evidence="11" type="ORF">A3H61_04030</name>
</gene>
<dbReference type="PANTHER" id="PTHR21235:SF2">
    <property type="entry name" value="IMIDAZOLE GLYCEROL PHOSPHATE SYNTHASE HISHF"/>
    <property type="match status" value="1"/>
</dbReference>
<dbReference type="NCBIfam" id="TIGR00735">
    <property type="entry name" value="hisF"/>
    <property type="match status" value="1"/>
</dbReference>
<evidence type="ECO:0000256" key="6">
    <source>
        <dbReference type="ARBA" id="ARBA00023239"/>
    </source>
</evidence>
<evidence type="ECO:0000256" key="1">
    <source>
        <dbReference type="ARBA" id="ARBA00005091"/>
    </source>
</evidence>
<organism evidence="11 12">
    <name type="scientific">Candidatus Jacksonbacteria bacterium RIFCSPLOWO2_02_FULL_44_20</name>
    <dbReference type="NCBI Taxonomy" id="1798460"/>
    <lineage>
        <taxon>Bacteria</taxon>
        <taxon>Candidatus Jacksoniibacteriota</taxon>
    </lineage>
</organism>
<reference evidence="11 12" key="1">
    <citation type="journal article" date="2016" name="Nat. Commun.">
        <title>Thousands of microbial genomes shed light on interconnected biogeochemical processes in an aquifer system.</title>
        <authorList>
            <person name="Anantharaman K."/>
            <person name="Brown C.T."/>
            <person name="Hug L.A."/>
            <person name="Sharon I."/>
            <person name="Castelle C.J."/>
            <person name="Probst A.J."/>
            <person name="Thomas B.C."/>
            <person name="Singh A."/>
            <person name="Wilkins M.J."/>
            <person name="Karaoz U."/>
            <person name="Brodie E.L."/>
            <person name="Williams K.H."/>
            <person name="Hubbard S.S."/>
            <person name="Banfield J.F."/>
        </authorList>
    </citation>
    <scope>NUCLEOTIDE SEQUENCE [LARGE SCALE GENOMIC DNA]</scope>
</reference>
<name>A0A1G2A814_9BACT</name>
<feature type="active site" evidence="9">
    <location>
        <position position="130"/>
    </location>
</feature>
<dbReference type="Pfam" id="PF00977">
    <property type="entry name" value="His_biosynth"/>
    <property type="match status" value="1"/>
</dbReference>
<dbReference type="EC" id="4.3.2.10" evidence="9"/>
<dbReference type="Gene3D" id="3.20.20.70">
    <property type="entry name" value="Aldolase class I"/>
    <property type="match status" value="1"/>
</dbReference>
<dbReference type="UniPathway" id="UPA00031">
    <property type="reaction ID" value="UER00010"/>
</dbReference>
<evidence type="ECO:0000256" key="4">
    <source>
        <dbReference type="ARBA" id="ARBA00022605"/>
    </source>
</evidence>
<keyword evidence="4 9" id="KW-0028">Amino-acid biosynthesis</keyword>
<comment type="subcellular location">
    <subcellularLocation>
        <location evidence="9">Cytoplasm</location>
    </subcellularLocation>
</comment>
<dbReference type="GO" id="GO:0016829">
    <property type="term" value="F:lyase activity"/>
    <property type="evidence" value="ECO:0007669"/>
    <property type="project" value="UniProtKB-KW"/>
</dbReference>
<evidence type="ECO:0000313" key="12">
    <source>
        <dbReference type="Proteomes" id="UP000178315"/>
    </source>
</evidence>
<evidence type="ECO:0000256" key="2">
    <source>
        <dbReference type="ARBA" id="ARBA00009667"/>
    </source>
</evidence>
<dbReference type="EMBL" id="MHJU01000019">
    <property type="protein sequence ID" value="OGY72972.1"/>
    <property type="molecule type" value="Genomic_DNA"/>
</dbReference>
<comment type="subunit">
    <text evidence="3 9">Heterodimer of HisH and HisF.</text>
</comment>
<accession>A0A1G2A814</accession>
<dbReference type="AlphaFoldDB" id="A0A1G2A814"/>
<dbReference type="GO" id="GO:0000105">
    <property type="term" value="P:L-histidine biosynthetic process"/>
    <property type="evidence" value="ECO:0007669"/>
    <property type="project" value="UniProtKB-UniRule"/>
</dbReference>
<evidence type="ECO:0000256" key="9">
    <source>
        <dbReference type="HAMAP-Rule" id="MF_01013"/>
    </source>
</evidence>